<evidence type="ECO:0000256" key="14">
    <source>
        <dbReference type="SAM" id="Phobius"/>
    </source>
</evidence>
<keyword evidence="5" id="KW-0597">Phosphoprotein</keyword>
<dbReference type="InterPro" id="IPR025201">
    <property type="entry name" value="KdpD_TM"/>
</dbReference>
<dbReference type="InterPro" id="IPR003594">
    <property type="entry name" value="HATPase_dom"/>
</dbReference>
<dbReference type="CDD" id="cd00075">
    <property type="entry name" value="HATPase"/>
    <property type="match status" value="1"/>
</dbReference>
<dbReference type="InterPro" id="IPR027417">
    <property type="entry name" value="P-loop_NTPase"/>
</dbReference>
<dbReference type="Gene3D" id="1.20.120.620">
    <property type="entry name" value="Backbone structure of the membrane domain of e. Coli histidine kinase receptor kdpd"/>
    <property type="match status" value="1"/>
</dbReference>
<keyword evidence="6 16" id="KW-0808">Transferase</keyword>
<dbReference type="RefSeq" id="WP_179827455.1">
    <property type="nucleotide sequence ID" value="NZ_JACCFS010000001.1"/>
</dbReference>
<evidence type="ECO:0000256" key="5">
    <source>
        <dbReference type="ARBA" id="ARBA00022553"/>
    </source>
</evidence>
<sequence>MTRGELRVYLGAAPGVGKTHRMLEEAHRRRARGEDVVVGVVEPRGRPDTAALAAGLETVPLRTVRHLGTAREEMDLAAVLARSPRVVLVDELAHANAPGAGHHHRRQDIDTLLDAGISVVSAVDIQHMESLSDVVRRITGAAPVETVPDSWVRRADQIELVDAAPEALRHRCAHGGAHGPAGIGTGPGDGLRAGDLTALRELALLWLADQVEGRLDRYRDEHGVSVAWQARERVVVALAGGPEGDALVRRAARVAARSKGADLMAVHVADGRGLAEADPAVLARQRVLVEDLGGTFHHVLGDDVPTALIEFARGVNATQLVLGAGRRSRLAHVFSPGVGVSTLALSGSIDVHLIAHEGVGARTGPRPRGALSRRRRIAGFALTLAALPLLALGVGLPHDENTFPSGLLLVLALVTITSLVGGMWPALLAAVVGFLTMNFLYTEPYRTLDIDDPFKVLALVVFLVVAVSVSVVVDQAARRTREAALAGAEARTLAAVAGTVLSGSRPLEALLEQLRETFALDSVALLERRPGTLPGPDHRQDPGLWTVAASVGEHPARAPGDGDVDVPIDDSLALVLGGRRPEAGDRRIIEAFAAQSALALRQGRLADEAAAARPLAEADRMRTALLAAVSHDLRAPLASAKASVTSLRSREVSFGPEDQEALLATADESLDRLTALVSDLLDMSRLQAGVLGVTTTDLPLRESVLRVLDQLGPRGRAVRVELPEDLAPVRADPGLLERVLANVVDNALRFSPPDRPPTVTASAAGTRVEIRIVDHGPGVPESGHGRMFVPFQRLGDTDHDTGLGLGLALSRGLVQAMDGTMEPDTTPGGGLTMRVTLPAA</sequence>
<comment type="catalytic activity">
    <reaction evidence="1">
        <text>ATP + protein L-histidine = ADP + protein N-phospho-L-histidine.</text>
        <dbReference type="EC" id="2.7.13.3"/>
    </reaction>
</comment>
<accession>A0A7Z0ETP1</accession>
<dbReference type="SUPFAM" id="SSF55874">
    <property type="entry name" value="ATPase domain of HSP90 chaperone/DNA topoisomerase II/histidine kinase"/>
    <property type="match status" value="1"/>
</dbReference>
<dbReference type="Pfam" id="PF02702">
    <property type="entry name" value="KdpD"/>
    <property type="match status" value="1"/>
</dbReference>
<evidence type="ECO:0000256" key="11">
    <source>
        <dbReference type="ARBA" id="ARBA00022989"/>
    </source>
</evidence>
<dbReference type="InterPro" id="IPR005467">
    <property type="entry name" value="His_kinase_dom"/>
</dbReference>
<dbReference type="SUPFAM" id="SSF52402">
    <property type="entry name" value="Adenine nucleotide alpha hydrolases-like"/>
    <property type="match status" value="1"/>
</dbReference>
<dbReference type="InterPro" id="IPR052023">
    <property type="entry name" value="Histidine_kinase_KdpD"/>
</dbReference>
<dbReference type="PROSITE" id="PS50109">
    <property type="entry name" value="HIS_KIN"/>
    <property type="match status" value="1"/>
</dbReference>
<dbReference type="InterPro" id="IPR003661">
    <property type="entry name" value="HisK_dim/P_dom"/>
</dbReference>
<keyword evidence="17" id="KW-1185">Reference proteome</keyword>
<evidence type="ECO:0000256" key="13">
    <source>
        <dbReference type="ARBA" id="ARBA00023136"/>
    </source>
</evidence>
<name>A0A7Z0ETP1_9ACTN</name>
<evidence type="ECO:0000256" key="9">
    <source>
        <dbReference type="ARBA" id="ARBA00022777"/>
    </source>
</evidence>
<dbReference type="PRINTS" id="PR00344">
    <property type="entry name" value="BCTRLSENSOR"/>
</dbReference>
<dbReference type="GO" id="GO:0000155">
    <property type="term" value="F:phosphorelay sensor kinase activity"/>
    <property type="evidence" value="ECO:0007669"/>
    <property type="project" value="InterPro"/>
</dbReference>
<gene>
    <name evidence="16" type="ORF">HNR10_004944</name>
</gene>
<feature type="domain" description="Histidine kinase" evidence="15">
    <location>
        <begin position="628"/>
        <end position="840"/>
    </location>
</feature>
<evidence type="ECO:0000256" key="12">
    <source>
        <dbReference type="ARBA" id="ARBA00023012"/>
    </source>
</evidence>
<dbReference type="InterPro" id="IPR006016">
    <property type="entry name" value="UspA"/>
</dbReference>
<feature type="transmembrane region" description="Helical" evidence="14">
    <location>
        <begin position="453"/>
        <end position="473"/>
    </location>
</feature>
<proteinExistence type="predicted"/>
<comment type="subcellular location">
    <subcellularLocation>
        <location evidence="3">Cell membrane</location>
    </subcellularLocation>
    <subcellularLocation>
        <location evidence="2">Membrane</location>
        <topology evidence="2">Multi-pass membrane protein</topology>
    </subcellularLocation>
</comment>
<dbReference type="PANTHER" id="PTHR45569:SF1">
    <property type="entry name" value="SENSOR PROTEIN KDPD"/>
    <property type="match status" value="1"/>
</dbReference>
<dbReference type="GO" id="GO:0005524">
    <property type="term" value="F:ATP binding"/>
    <property type="evidence" value="ECO:0007669"/>
    <property type="project" value="UniProtKB-KW"/>
</dbReference>
<keyword evidence="13 14" id="KW-0472">Membrane</keyword>
<dbReference type="Gene3D" id="1.10.287.130">
    <property type="match status" value="1"/>
</dbReference>
<dbReference type="InterPro" id="IPR003852">
    <property type="entry name" value="Sig_transdc_His_kinase_KdpD_N"/>
</dbReference>
<dbReference type="Pfam" id="PF13493">
    <property type="entry name" value="DUF4118"/>
    <property type="match status" value="1"/>
</dbReference>
<dbReference type="Proteomes" id="UP000572051">
    <property type="component" value="Unassembled WGS sequence"/>
</dbReference>
<dbReference type="InterPro" id="IPR036890">
    <property type="entry name" value="HATPase_C_sf"/>
</dbReference>
<evidence type="ECO:0000256" key="8">
    <source>
        <dbReference type="ARBA" id="ARBA00022741"/>
    </source>
</evidence>
<dbReference type="EC" id="2.7.13.3" evidence="4"/>
<dbReference type="Pfam" id="PF00512">
    <property type="entry name" value="HisKA"/>
    <property type="match status" value="1"/>
</dbReference>
<evidence type="ECO:0000259" key="15">
    <source>
        <dbReference type="PROSITE" id="PS50109"/>
    </source>
</evidence>
<organism evidence="16 17">
    <name type="scientific">Nocardiopsis aegyptia</name>
    <dbReference type="NCBI Taxonomy" id="220378"/>
    <lineage>
        <taxon>Bacteria</taxon>
        <taxon>Bacillati</taxon>
        <taxon>Actinomycetota</taxon>
        <taxon>Actinomycetes</taxon>
        <taxon>Streptosporangiales</taxon>
        <taxon>Nocardiopsidaceae</taxon>
        <taxon>Nocardiopsis</taxon>
    </lineage>
</organism>
<dbReference type="InterPro" id="IPR038318">
    <property type="entry name" value="KdpD_sf"/>
</dbReference>
<dbReference type="AlphaFoldDB" id="A0A7Z0ETP1"/>
<dbReference type="Pfam" id="PF00582">
    <property type="entry name" value="Usp"/>
    <property type="match status" value="1"/>
</dbReference>
<keyword evidence="7 14" id="KW-0812">Transmembrane</keyword>
<evidence type="ECO:0000256" key="10">
    <source>
        <dbReference type="ARBA" id="ARBA00022840"/>
    </source>
</evidence>
<dbReference type="Gene3D" id="3.40.50.300">
    <property type="entry name" value="P-loop containing nucleotide triphosphate hydrolases"/>
    <property type="match status" value="1"/>
</dbReference>
<dbReference type="InterPro" id="IPR036097">
    <property type="entry name" value="HisK_dim/P_sf"/>
</dbReference>
<evidence type="ECO:0000256" key="4">
    <source>
        <dbReference type="ARBA" id="ARBA00012438"/>
    </source>
</evidence>
<dbReference type="Gene3D" id="3.30.565.10">
    <property type="entry name" value="Histidine kinase-like ATPase, C-terminal domain"/>
    <property type="match status" value="1"/>
</dbReference>
<feature type="transmembrane region" description="Helical" evidence="14">
    <location>
        <begin position="377"/>
        <end position="396"/>
    </location>
</feature>
<dbReference type="InterPro" id="IPR014729">
    <property type="entry name" value="Rossmann-like_a/b/a_fold"/>
</dbReference>
<evidence type="ECO:0000313" key="17">
    <source>
        <dbReference type="Proteomes" id="UP000572051"/>
    </source>
</evidence>
<protein>
    <recommendedName>
        <fullName evidence="4">histidine kinase</fullName>
        <ecNumber evidence="4">2.7.13.3</ecNumber>
    </recommendedName>
</protein>
<reference evidence="16 17" key="1">
    <citation type="submission" date="2020-07" db="EMBL/GenBank/DDBJ databases">
        <title>Sequencing the genomes of 1000 actinobacteria strains.</title>
        <authorList>
            <person name="Klenk H.-P."/>
        </authorList>
    </citation>
    <scope>NUCLEOTIDE SEQUENCE [LARGE SCALE GENOMIC DNA]</scope>
    <source>
        <strain evidence="16 17">DSM 44442</strain>
    </source>
</reference>
<evidence type="ECO:0000256" key="7">
    <source>
        <dbReference type="ARBA" id="ARBA00022692"/>
    </source>
</evidence>
<dbReference type="Pfam" id="PF02518">
    <property type="entry name" value="HATPase_c"/>
    <property type="match status" value="1"/>
</dbReference>
<dbReference type="EMBL" id="JACCFS010000001">
    <property type="protein sequence ID" value="NYJ37063.1"/>
    <property type="molecule type" value="Genomic_DNA"/>
</dbReference>
<evidence type="ECO:0000256" key="6">
    <source>
        <dbReference type="ARBA" id="ARBA00022679"/>
    </source>
</evidence>
<dbReference type="CDD" id="cd00082">
    <property type="entry name" value="HisKA"/>
    <property type="match status" value="1"/>
</dbReference>
<feature type="transmembrane region" description="Helical" evidence="14">
    <location>
        <begin position="408"/>
        <end position="441"/>
    </location>
</feature>
<keyword evidence="11 14" id="KW-1133">Transmembrane helix</keyword>
<dbReference type="SMART" id="SM00387">
    <property type="entry name" value="HATPase_c"/>
    <property type="match status" value="1"/>
</dbReference>
<keyword evidence="8" id="KW-0547">Nucleotide-binding</keyword>
<dbReference type="InterPro" id="IPR004358">
    <property type="entry name" value="Sig_transdc_His_kin-like_C"/>
</dbReference>
<dbReference type="SUPFAM" id="SSF47384">
    <property type="entry name" value="Homodimeric domain of signal transducing histidine kinase"/>
    <property type="match status" value="1"/>
</dbReference>
<dbReference type="Gene3D" id="3.40.50.620">
    <property type="entry name" value="HUPs"/>
    <property type="match status" value="1"/>
</dbReference>
<dbReference type="PANTHER" id="PTHR45569">
    <property type="entry name" value="SENSOR PROTEIN KDPD"/>
    <property type="match status" value="1"/>
</dbReference>
<evidence type="ECO:0000256" key="3">
    <source>
        <dbReference type="ARBA" id="ARBA00004236"/>
    </source>
</evidence>
<dbReference type="GO" id="GO:0005886">
    <property type="term" value="C:plasma membrane"/>
    <property type="evidence" value="ECO:0007669"/>
    <property type="project" value="UniProtKB-SubCell"/>
</dbReference>
<evidence type="ECO:0000256" key="1">
    <source>
        <dbReference type="ARBA" id="ARBA00000085"/>
    </source>
</evidence>
<comment type="caution">
    <text evidence="16">The sequence shown here is derived from an EMBL/GenBank/DDBJ whole genome shotgun (WGS) entry which is preliminary data.</text>
</comment>
<evidence type="ECO:0000313" key="16">
    <source>
        <dbReference type="EMBL" id="NYJ37063.1"/>
    </source>
</evidence>
<keyword evidence="10" id="KW-0067">ATP-binding</keyword>
<keyword evidence="9 16" id="KW-0418">Kinase</keyword>
<keyword evidence="12" id="KW-0902">Two-component regulatory system</keyword>
<dbReference type="SMART" id="SM00388">
    <property type="entry name" value="HisKA"/>
    <property type="match status" value="1"/>
</dbReference>
<evidence type="ECO:0000256" key="2">
    <source>
        <dbReference type="ARBA" id="ARBA00004141"/>
    </source>
</evidence>